<gene>
    <name evidence="1" type="ORF">ET471_13635</name>
</gene>
<accession>A0A4P6F691</accession>
<evidence type="ECO:0000313" key="1">
    <source>
        <dbReference type="EMBL" id="QAY70936.1"/>
    </source>
</evidence>
<dbReference type="KEGG" id="xya:ET471_13635"/>
<dbReference type="PANTHER" id="PTHR28055">
    <property type="entry name" value="ALTERED INHERITANCE OF MITOCHONDRIA PROTEIN 41, MITOCHONDRIAL"/>
    <property type="match status" value="1"/>
</dbReference>
<dbReference type="SUPFAM" id="SSF89095">
    <property type="entry name" value="GatB/YqeY motif"/>
    <property type="match status" value="1"/>
</dbReference>
<reference evidence="1 2" key="1">
    <citation type="submission" date="2019-01" db="EMBL/GenBank/DDBJ databases">
        <title>Genome sequencing of strain FW10M-9.</title>
        <authorList>
            <person name="Heo J."/>
            <person name="Kim S.-J."/>
            <person name="Kim J.-S."/>
            <person name="Hong S.-B."/>
            <person name="Kwon S.-W."/>
        </authorList>
    </citation>
    <scope>NUCLEOTIDE SEQUENCE [LARGE SCALE GENOMIC DNA]</scope>
    <source>
        <strain evidence="1 2">FW10M-9</strain>
    </source>
</reference>
<dbReference type="PANTHER" id="PTHR28055:SF1">
    <property type="entry name" value="ALTERED INHERITANCE OF MITOCHONDRIA PROTEIN 41, MITOCHONDRIAL"/>
    <property type="match status" value="1"/>
</dbReference>
<dbReference type="Proteomes" id="UP000292118">
    <property type="component" value="Chromosome"/>
</dbReference>
<dbReference type="InterPro" id="IPR003789">
    <property type="entry name" value="Asn/Gln_tRNA_amidoTrase-B-like"/>
</dbReference>
<organism evidence="1 2">
    <name type="scientific">Xylanimonas protaetiae</name>
    <dbReference type="NCBI Taxonomy" id="2509457"/>
    <lineage>
        <taxon>Bacteria</taxon>
        <taxon>Bacillati</taxon>
        <taxon>Actinomycetota</taxon>
        <taxon>Actinomycetes</taxon>
        <taxon>Micrococcales</taxon>
        <taxon>Promicromonosporaceae</taxon>
        <taxon>Xylanimonas</taxon>
    </lineage>
</organism>
<evidence type="ECO:0000313" key="2">
    <source>
        <dbReference type="Proteomes" id="UP000292118"/>
    </source>
</evidence>
<sequence>MSTIERLTSDMTAALKARDHFALGTLRQVIGAVRAEEKAGKVARELTDEQVQAVLVGEVKKRRESATIYAGAGAQDRADNESAEADLIETYLPAALSDADVDDLVARAIAEVGATSVKDMGQVMKAANAAAAASGGRVDGKALSAKVRAALTPGT</sequence>
<dbReference type="Gene3D" id="1.10.10.410">
    <property type="match status" value="1"/>
</dbReference>
<keyword evidence="2" id="KW-1185">Reference proteome</keyword>
<dbReference type="Pfam" id="PF09424">
    <property type="entry name" value="YqeY"/>
    <property type="match status" value="1"/>
</dbReference>
<name>A0A4P6F691_9MICO</name>
<dbReference type="Gene3D" id="1.10.1510.10">
    <property type="entry name" value="Uncharacterised protein YqeY/AIM41 PF09424, N-terminal domain"/>
    <property type="match status" value="1"/>
</dbReference>
<dbReference type="RefSeq" id="WP_129189171.1">
    <property type="nucleotide sequence ID" value="NZ_CP035493.1"/>
</dbReference>
<dbReference type="InterPro" id="IPR042184">
    <property type="entry name" value="YqeY/Aim41_N"/>
</dbReference>
<dbReference type="InterPro" id="IPR019004">
    <property type="entry name" value="YqeY/Aim41"/>
</dbReference>
<protein>
    <submittedName>
        <fullName evidence="1">GatB/YqeY domain-containing protein</fullName>
    </submittedName>
</protein>
<dbReference type="GO" id="GO:0016884">
    <property type="term" value="F:carbon-nitrogen ligase activity, with glutamine as amido-N-donor"/>
    <property type="evidence" value="ECO:0007669"/>
    <property type="project" value="InterPro"/>
</dbReference>
<dbReference type="AlphaFoldDB" id="A0A4P6F691"/>
<dbReference type="EMBL" id="CP035493">
    <property type="protein sequence ID" value="QAY70936.1"/>
    <property type="molecule type" value="Genomic_DNA"/>
</dbReference>
<proteinExistence type="predicted"/>
<dbReference type="InterPro" id="IPR023168">
    <property type="entry name" value="GatB_Yqey_C_2"/>
</dbReference>
<dbReference type="OrthoDB" id="5244551at2"/>